<dbReference type="EMBL" id="JBHSDL010000005">
    <property type="protein sequence ID" value="MFC4373275.1"/>
    <property type="molecule type" value="Genomic_DNA"/>
</dbReference>
<keyword evidence="2" id="KW-1185">Reference proteome</keyword>
<proteinExistence type="predicted"/>
<evidence type="ECO:0000313" key="1">
    <source>
        <dbReference type="EMBL" id="MFC4373275.1"/>
    </source>
</evidence>
<reference evidence="2" key="1">
    <citation type="journal article" date="2019" name="Int. J. Syst. Evol. Microbiol.">
        <title>The Global Catalogue of Microorganisms (GCM) 10K type strain sequencing project: providing services to taxonomists for standard genome sequencing and annotation.</title>
        <authorList>
            <consortium name="The Broad Institute Genomics Platform"/>
            <consortium name="The Broad Institute Genome Sequencing Center for Infectious Disease"/>
            <person name="Wu L."/>
            <person name="Ma J."/>
        </authorList>
    </citation>
    <scope>NUCLEOTIDE SEQUENCE [LARGE SCALE GENOMIC DNA]</scope>
    <source>
        <strain evidence="2">IBRC-M 10490</strain>
    </source>
</reference>
<comment type="caution">
    <text evidence="1">The sequence shown here is derived from an EMBL/GenBank/DDBJ whole genome shotgun (WGS) entry which is preliminary data.</text>
</comment>
<evidence type="ECO:0000313" key="2">
    <source>
        <dbReference type="Proteomes" id="UP001595844"/>
    </source>
</evidence>
<gene>
    <name evidence="1" type="ORF">ACFO5K_04100</name>
</gene>
<dbReference type="Proteomes" id="UP001595844">
    <property type="component" value="Unassembled WGS sequence"/>
</dbReference>
<dbReference type="RefSeq" id="WP_378555880.1">
    <property type="nucleotide sequence ID" value="NZ_JBHSDL010000005.1"/>
</dbReference>
<protein>
    <submittedName>
        <fullName evidence="1">Uncharacterized protein</fullName>
    </submittedName>
</protein>
<organism evidence="1 2">
    <name type="scientific">Nocardia halotolerans</name>
    <dbReference type="NCBI Taxonomy" id="1755878"/>
    <lineage>
        <taxon>Bacteria</taxon>
        <taxon>Bacillati</taxon>
        <taxon>Actinomycetota</taxon>
        <taxon>Actinomycetes</taxon>
        <taxon>Mycobacteriales</taxon>
        <taxon>Nocardiaceae</taxon>
        <taxon>Nocardia</taxon>
    </lineage>
</organism>
<accession>A0ABV8VBL2</accession>
<name>A0ABV8VBL2_9NOCA</name>
<sequence>MGEKTEIDQLAELLQEDWGDLLDCAGTDEDVDGFTFVTDEVLEKKSWHTVERVIVRGPSGRHYAFIWWNPLTEIQEPVPPTTASRPLVTPVRAVVETKTITVTRWVAEENHA</sequence>